<gene>
    <name evidence="2" type="ORF">H9894_00335</name>
</gene>
<reference evidence="2" key="2">
    <citation type="submission" date="2021-04" db="EMBL/GenBank/DDBJ databases">
        <authorList>
            <person name="Gilroy R."/>
        </authorList>
    </citation>
    <scope>NUCLEOTIDE SEQUENCE</scope>
    <source>
        <strain evidence="2">ChiHecec2B26-446</strain>
    </source>
</reference>
<name>A0A9D1PTV1_9BACT</name>
<protein>
    <submittedName>
        <fullName evidence="2">Uncharacterized protein</fullName>
    </submittedName>
</protein>
<comment type="caution">
    <text evidence="2">The sequence shown here is derived from an EMBL/GenBank/DDBJ whole genome shotgun (WGS) entry which is preliminary data.</text>
</comment>
<proteinExistence type="predicted"/>
<dbReference type="Proteomes" id="UP000886752">
    <property type="component" value="Unassembled WGS sequence"/>
</dbReference>
<feature type="compositionally biased region" description="Low complexity" evidence="1">
    <location>
        <begin position="1"/>
        <end position="11"/>
    </location>
</feature>
<organism evidence="2 3">
    <name type="scientific">Candidatus Desulfovibrio intestinipullorum</name>
    <dbReference type="NCBI Taxonomy" id="2838536"/>
    <lineage>
        <taxon>Bacteria</taxon>
        <taxon>Pseudomonadati</taxon>
        <taxon>Thermodesulfobacteriota</taxon>
        <taxon>Desulfovibrionia</taxon>
        <taxon>Desulfovibrionales</taxon>
        <taxon>Desulfovibrionaceae</taxon>
        <taxon>Desulfovibrio</taxon>
    </lineage>
</organism>
<evidence type="ECO:0000313" key="3">
    <source>
        <dbReference type="Proteomes" id="UP000886752"/>
    </source>
</evidence>
<reference evidence="2" key="1">
    <citation type="journal article" date="2021" name="PeerJ">
        <title>Extensive microbial diversity within the chicken gut microbiome revealed by metagenomics and culture.</title>
        <authorList>
            <person name="Gilroy R."/>
            <person name="Ravi A."/>
            <person name="Getino M."/>
            <person name="Pursley I."/>
            <person name="Horton D.L."/>
            <person name="Alikhan N.F."/>
            <person name="Baker D."/>
            <person name="Gharbi K."/>
            <person name="Hall N."/>
            <person name="Watson M."/>
            <person name="Adriaenssens E.M."/>
            <person name="Foster-Nyarko E."/>
            <person name="Jarju S."/>
            <person name="Secka A."/>
            <person name="Antonio M."/>
            <person name="Oren A."/>
            <person name="Chaudhuri R.R."/>
            <person name="La Ragione R."/>
            <person name="Hildebrand F."/>
            <person name="Pallen M.J."/>
        </authorList>
    </citation>
    <scope>NUCLEOTIDE SEQUENCE</scope>
    <source>
        <strain evidence="2">ChiHecec2B26-446</strain>
    </source>
</reference>
<dbReference type="EMBL" id="DXHV01000006">
    <property type="protein sequence ID" value="HIV99636.1"/>
    <property type="molecule type" value="Genomic_DNA"/>
</dbReference>
<accession>A0A9D1PTV1</accession>
<dbReference type="AlphaFoldDB" id="A0A9D1PTV1"/>
<feature type="region of interest" description="Disordered" evidence="1">
    <location>
        <begin position="1"/>
        <end position="80"/>
    </location>
</feature>
<feature type="compositionally biased region" description="Polar residues" evidence="1">
    <location>
        <begin position="66"/>
        <end position="79"/>
    </location>
</feature>
<evidence type="ECO:0000313" key="2">
    <source>
        <dbReference type="EMBL" id="HIV99636.1"/>
    </source>
</evidence>
<evidence type="ECO:0000256" key="1">
    <source>
        <dbReference type="SAM" id="MobiDB-lite"/>
    </source>
</evidence>
<sequence>MTTTMTTTRTTTARHPVRSLVSRSRSAEEGSESPETAVEGADALSPEETATMADGKGDGSADPIDQANQAGQSRQTRQAPQIIDAATLKEREDQAMSFVESADSNLTYHQAALIRLACMGLTSEAALREAQYVLDRAKAVAGNRPATLPLDAPFQESVMEFVESEAWHLSYCEADIIRRIGRGCNSGELEEVQFLLDRIRKALAASR</sequence>